<reference evidence="2 3" key="1">
    <citation type="submission" date="2019-10" db="EMBL/GenBank/DDBJ databases">
        <authorList>
            <person name="Dong K."/>
        </authorList>
    </citation>
    <scope>NUCLEOTIDE SEQUENCE [LARGE SCALE GENOMIC DNA]</scope>
    <source>
        <strain evidence="3">dk4302</strain>
    </source>
</reference>
<gene>
    <name evidence="2" type="ORF">GFH32_01265</name>
</gene>
<evidence type="ECO:0000313" key="3">
    <source>
        <dbReference type="Proteomes" id="UP000326921"/>
    </source>
</evidence>
<dbReference type="InterPro" id="IPR007621">
    <property type="entry name" value="TPM_dom"/>
</dbReference>
<dbReference type="RefSeq" id="WP_153509356.1">
    <property type="nucleotide sequence ID" value="NZ_CP045652.1"/>
</dbReference>
<keyword evidence="3" id="KW-1185">Reference proteome</keyword>
<evidence type="ECO:0000313" key="2">
    <source>
        <dbReference type="EMBL" id="QGA25035.1"/>
    </source>
</evidence>
<organism evidence="2 3">
    <name type="scientific">Sphingobacterium zhuxiongii</name>
    <dbReference type="NCBI Taxonomy" id="2662364"/>
    <lineage>
        <taxon>Bacteria</taxon>
        <taxon>Pseudomonadati</taxon>
        <taxon>Bacteroidota</taxon>
        <taxon>Sphingobacteriia</taxon>
        <taxon>Sphingobacteriales</taxon>
        <taxon>Sphingobacteriaceae</taxon>
        <taxon>Sphingobacterium</taxon>
    </lineage>
</organism>
<accession>A0A5Q0Q4Q4</accession>
<sequence length="144" mass="16600">MEIFNQEEQEKIVQAISLAENQTSGEIRLVVERQLHGLEAYDQARHYFEKLKMHHTNLRNGVLIYLATEDHQFAIIGDAGIHAKVGDDFWQSTKEKMVSFFRQGDYTNGLIEGIHEAGTQLATFFPRRSDDVNELPNDIYFGKQ</sequence>
<feature type="domain" description="TPM" evidence="1">
    <location>
        <begin position="2"/>
        <end position="118"/>
    </location>
</feature>
<evidence type="ECO:0000259" key="1">
    <source>
        <dbReference type="Pfam" id="PF04536"/>
    </source>
</evidence>
<dbReference type="Pfam" id="PF04536">
    <property type="entry name" value="TPM_phosphatase"/>
    <property type="match status" value="1"/>
</dbReference>
<protein>
    <submittedName>
        <fullName evidence="2">TPM domain-containing protein</fullName>
    </submittedName>
</protein>
<dbReference type="EMBL" id="CP045652">
    <property type="protein sequence ID" value="QGA25035.1"/>
    <property type="molecule type" value="Genomic_DNA"/>
</dbReference>
<dbReference type="Proteomes" id="UP000326921">
    <property type="component" value="Chromosome"/>
</dbReference>
<proteinExistence type="predicted"/>
<dbReference type="PANTHER" id="PTHR30373:SF8">
    <property type="entry name" value="BLL7265 PROTEIN"/>
    <property type="match status" value="1"/>
</dbReference>
<dbReference type="AlphaFoldDB" id="A0A5Q0Q4Q4"/>
<name>A0A5Q0Q4Q4_9SPHI</name>
<dbReference type="PANTHER" id="PTHR30373">
    <property type="entry name" value="UPF0603 PROTEIN YGCG"/>
    <property type="match status" value="1"/>
</dbReference>
<dbReference type="Gene3D" id="3.10.310.50">
    <property type="match status" value="1"/>
</dbReference>
<dbReference type="KEGG" id="sphe:GFH32_01265"/>